<evidence type="ECO:0000313" key="1">
    <source>
        <dbReference type="EMBL" id="ALS38685.1"/>
    </source>
</evidence>
<protein>
    <submittedName>
        <fullName evidence="1">Uncharacterized protein</fullName>
    </submittedName>
</protein>
<reference evidence="2" key="1">
    <citation type="submission" date="2015-12" db="EMBL/GenBank/DDBJ databases">
        <authorList>
            <person name="Lauer A."/>
            <person name="Humrighouse B."/>
            <person name="Loparev V."/>
            <person name="Shewmaker P.L."/>
            <person name="Whitney A.M."/>
            <person name="McLaughlin R.W."/>
        </authorList>
    </citation>
    <scope>NUCLEOTIDE SEQUENCE [LARGE SCALE GENOMIC DNA]</scope>
    <source>
        <strain evidence="2">LMG 26678</strain>
    </source>
</reference>
<evidence type="ECO:0000313" key="2">
    <source>
        <dbReference type="Proteomes" id="UP000067523"/>
    </source>
</evidence>
<keyword evidence="2" id="KW-1185">Reference proteome</keyword>
<organism evidence="1 2">
    <name type="scientific">Enterococcus rotai</name>
    <dbReference type="NCBI Taxonomy" id="118060"/>
    <lineage>
        <taxon>Bacteria</taxon>
        <taxon>Bacillati</taxon>
        <taxon>Bacillota</taxon>
        <taxon>Bacilli</taxon>
        <taxon>Lactobacillales</taxon>
        <taxon>Enterococcaceae</taxon>
        <taxon>Enterococcus</taxon>
    </lineage>
</organism>
<accession>A0A0U2XN45</accession>
<proteinExistence type="predicted"/>
<gene>
    <name evidence="1" type="ORF">ATZ35_16470</name>
</gene>
<dbReference type="Proteomes" id="UP000067523">
    <property type="component" value="Chromosome"/>
</dbReference>
<dbReference type="RefSeq" id="WP_208928211.1">
    <property type="nucleotide sequence ID" value="NZ_CP013655.1"/>
</dbReference>
<sequence length="146" mass="16874">MNIQKLNSIEDELVYLRKNTGFTLARFEDLITLPEVLGGKNLSFLQHKAKFIIAINMLGDKQSINCLLAAYGLKEGFDSIPLLKNRRKLYCTEHCLDRDRILYLERAAIKSLAKLLYTFDNDPMRLPNGYEQILSEAIKVYIVFEK</sequence>
<dbReference type="AlphaFoldDB" id="A0A0U2XN45"/>
<dbReference type="EMBL" id="CP013655">
    <property type="protein sequence ID" value="ALS38685.1"/>
    <property type="molecule type" value="Genomic_DNA"/>
</dbReference>
<dbReference type="STRING" id="118060.ATZ35_16470"/>
<dbReference type="KEGG" id="erx:ATZ35_16470"/>
<name>A0A0U2XN45_9ENTE</name>